<name>A0ABP1Q5S1_9HEXA</name>
<proteinExistence type="predicted"/>
<reference evidence="4 5" key="1">
    <citation type="submission" date="2024-08" db="EMBL/GenBank/DDBJ databases">
        <authorList>
            <person name="Cucini C."/>
            <person name="Frati F."/>
        </authorList>
    </citation>
    <scope>NUCLEOTIDE SEQUENCE [LARGE SCALE GENOMIC DNA]</scope>
</reference>
<evidence type="ECO:0000256" key="1">
    <source>
        <dbReference type="SAM" id="Coils"/>
    </source>
</evidence>
<feature type="transmembrane region" description="Helical" evidence="3">
    <location>
        <begin position="119"/>
        <end position="139"/>
    </location>
</feature>
<comment type="caution">
    <text evidence="4">The sequence shown here is derived from an EMBL/GenBank/DDBJ whole genome shotgun (WGS) entry which is preliminary data.</text>
</comment>
<feature type="compositionally biased region" description="Low complexity" evidence="2">
    <location>
        <begin position="485"/>
        <end position="497"/>
    </location>
</feature>
<keyword evidence="3" id="KW-1133">Transmembrane helix</keyword>
<feature type="region of interest" description="Disordered" evidence="2">
    <location>
        <begin position="447"/>
        <end position="497"/>
    </location>
</feature>
<accession>A0ABP1Q5S1</accession>
<protein>
    <submittedName>
        <fullName evidence="4">Uncharacterized protein</fullName>
    </submittedName>
</protein>
<evidence type="ECO:0000313" key="5">
    <source>
        <dbReference type="Proteomes" id="UP001642540"/>
    </source>
</evidence>
<keyword evidence="3" id="KW-0812">Transmembrane</keyword>
<dbReference type="Proteomes" id="UP001642540">
    <property type="component" value="Unassembled WGS sequence"/>
</dbReference>
<organism evidence="4 5">
    <name type="scientific">Orchesella dallaii</name>
    <dbReference type="NCBI Taxonomy" id="48710"/>
    <lineage>
        <taxon>Eukaryota</taxon>
        <taxon>Metazoa</taxon>
        <taxon>Ecdysozoa</taxon>
        <taxon>Arthropoda</taxon>
        <taxon>Hexapoda</taxon>
        <taxon>Collembola</taxon>
        <taxon>Entomobryomorpha</taxon>
        <taxon>Entomobryoidea</taxon>
        <taxon>Orchesellidae</taxon>
        <taxon>Orchesellinae</taxon>
        <taxon>Orchesella</taxon>
    </lineage>
</organism>
<feature type="coiled-coil region" evidence="1">
    <location>
        <begin position="375"/>
        <end position="442"/>
    </location>
</feature>
<evidence type="ECO:0000313" key="4">
    <source>
        <dbReference type="EMBL" id="CAL8090259.1"/>
    </source>
</evidence>
<evidence type="ECO:0000256" key="3">
    <source>
        <dbReference type="SAM" id="Phobius"/>
    </source>
</evidence>
<keyword evidence="5" id="KW-1185">Reference proteome</keyword>
<keyword evidence="3" id="KW-0472">Membrane</keyword>
<gene>
    <name evidence="4" type="ORF">ODALV1_LOCUS7592</name>
</gene>
<dbReference type="EMBL" id="CAXLJM020000024">
    <property type="protein sequence ID" value="CAL8090259.1"/>
    <property type="molecule type" value="Genomic_DNA"/>
</dbReference>
<evidence type="ECO:0000256" key="2">
    <source>
        <dbReference type="SAM" id="MobiDB-lite"/>
    </source>
</evidence>
<sequence>MCYRDKFLTIHFGVSTNDIIRIQIPQCGYFARDTKNSLLNLNCFLTDIGSVDFQIAKMTLEAPPAYADYLIRIKEREGNISERIQNIRDPIDAISLITDNEGINLKVIWESDYGCPIDGILVCIILLPIVLGVIGNYFFSLWEPQLTEEEIYDPYGKKVVEYPMLPIAYLQQSPKDMSGTRENRNSLAWLCHRWLISTTDVVQELPATYPVEEYTVSGWGTVKALARLYHLFQQVSNKKEGNFWEPTENYPPVEKQIQQESQELQAQALRELKSDKKSLRKLKSVFMRADSKDVHYISQRIPPAKRLWKKINQWIAEYQARTFDIKVDKGDSLDTFWTSSETFSSDSGEHWKSYKGNVHNWLQKRKINLRWQLEKQRRRREIEAKEAAARAAEEAERIKAHEEALAAAAAKLTTTLADGKSEKQSSKQKKKLEEQAVTLKKKVNKSALLVKGKGLSAPKQSSRKSNLIPKNKSKPSFSKGKKVGPTSASSSKTKPKK</sequence>
<keyword evidence="1" id="KW-0175">Coiled coil</keyword>